<sequence length="72" mass="8030">MSSHGDAHGQRQGCVHLKVVPTGCLSQKQSFDFVFGLPEFLFHLVNLLIPPGFTGLEIRFQFGSQVFHLHPP</sequence>
<dbReference type="EMBL" id="JXQG01000011">
    <property type="protein sequence ID" value="KKZ12797.1"/>
    <property type="molecule type" value="Genomic_DNA"/>
</dbReference>
<proteinExistence type="predicted"/>
<evidence type="ECO:0000313" key="2">
    <source>
        <dbReference type="Proteomes" id="UP000035067"/>
    </source>
</evidence>
<dbReference type="PATRIC" id="fig|1604020.3.peg.2314"/>
<name>A0A0G2IWQ8_9SYNE</name>
<organism evidence="1 2">
    <name type="scientific">Candidatus Synechococcus spongiarum SP3</name>
    <dbReference type="NCBI Taxonomy" id="1604020"/>
    <lineage>
        <taxon>Bacteria</taxon>
        <taxon>Bacillati</taxon>
        <taxon>Cyanobacteriota</taxon>
        <taxon>Cyanophyceae</taxon>
        <taxon>Synechococcales</taxon>
        <taxon>Synechococcaceae</taxon>
        <taxon>Synechococcus</taxon>
    </lineage>
</organism>
<evidence type="ECO:0000313" key="1">
    <source>
        <dbReference type="EMBL" id="KKZ12797.1"/>
    </source>
</evidence>
<reference evidence="1 2" key="1">
    <citation type="submission" date="2015-01" db="EMBL/GenBank/DDBJ databases">
        <title>Lifestyle Evolution in Cyanobacterial Symbionts of Sponges.</title>
        <authorList>
            <person name="Burgsdorf I."/>
            <person name="Slaby B.M."/>
            <person name="Handley K.M."/>
            <person name="Haber M."/>
            <person name="Blom J."/>
            <person name="Marshall C.W."/>
            <person name="Gilbert J.A."/>
            <person name="Hentschel U."/>
            <person name="Steindler L."/>
        </authorList>
    </citation>
    <scope>NUCLEOTIDE SEQUENCE [LARGE SCALE GENOMIC DNA]</scope>
    <source>
        <strain evidence="1">SP3</strain>
    </source>
</reference>
<dbReference type="Proteomes" id="UP000035067">
    <property type="component" value="Unassembled WGS sequence"/>
</dbReference>
<gene>
    <name evidence="1" type="ORF">TE42_03025</name>
</gene>
<protein>
    <submittedName>
        <fullName evidence="1">Uncharacterized protein</fullName>
    </submittedName>
</protein>
<comment type="caution">
    <text evidence="1">The sequence shown here is derived from an EMBL/GenBank/DDBJ whole genome shotgun (WGS) entry which is preliminary data.</text>
</comment>
<dbReference type="AlphaFoldDB" id="A0A0G2IWQ8"/>
<accession>A0A0G2IWQ8</accession>